<name>A0A4Y7T7T5_COPMI</name>
<evidence type="ECO:0000313" key="2">
    <source>
        <dbReference type="Proteomes" id="UP000298030"/>
    </source>
</evidence>
<dbReference type="EMBL" id="QPFP01000024">
    <property type="protein sequence ID" value="TEB30018.1"/>
    <property type="molecule type" value="Genomic_DNA"/>
</dbReference>
<gene>
    <name evidence="1" type="ORF">FA13DRAFT_562700</name>
</gene>
<accession>A0A4Y7T7T5</accession>
<reference evidence="1 2" key="1">
    <citation type="journal article" date="2019" name="Nat. Ecol. Evol.">
        <title>Megaphylogeny resolves global patterns of mushroom evolution.</title>
        <authorList>
            <person name="Varga T."/>
            <person name="Krizsan K."/>
            <person name="Foldi C."/>
            <person name="Dima B."/>
            <person name="Sanchez-Garcia M."/>
            <person name="Sanchez-Ramirez S."/>
            <person name="Szollosi G.J."/>
            <person name="Szarkandi J.G."/>
            <person name="Papp V."/>
            <person name="Albert L."/>
            <person name="Andreopoulos W."/>
            <person name="Angelini C."/>
            <person name="Antonin V."/>
            <person name="Barry K.W."/>
            <person name="Bougher N.L."/>
            <person name="Buchanan P."/>
            <person name="Buyck B."/>
            <person name="Bense V."/>
            <person name="Catcheside P."/>
            <person name="Chovatia M."/>
            <person name="Cooper J."/>
            <person name="Damon W."/>
            <person name="Desjardin D."/>
            <person name="Finy P."/>
            <person name="Geml J."/>
            <person name="Haridas S."/>
            <person name="Hughes K."/>
            <person name="Justo A."/>
            <person name="Karasinski D."/>
            <person name="Kautmanova I."/>
            <person name="Kiss B."/>
            <person name="Kocsube S."/>
            <person name="Kotiranta H."/>
            <person name="LaButti K.M."/>
            <person name="Lechner B.E."/>
            <person name="Liimatainen K."/>
            <person name="Lipzen A."/>
            <person name="Lukacs Z."/>
            <person name="Mihaltcheva S."/>
            <person name="Morgado L.N."/>
            <person name="Niskanen T."/>
            <person name="Noordeloos M.E."/>
            <person name="Ohm R.A."/>
            <person name="Ortiz-Santana B."/>
            <person name="Ovrebo C."/>
            <person name="Racz N."/>
            <person name="Riley R."/>
            <person name="Savchenko A."/>
            <person name="Shiryaev A."/>
            <person name="Soop K."/>
            <person name="Spirin V."/>
            <person name="Szebenyi C."/>
            <person name="Tomsovsky M."/>
            <person name="Tulloss R.E."/>
            <person name="Uehling J."/>
            <person name="Grigoriev I.V."/>
            <person name="Vagvolgyi C."/>
            <person name="Papp T."/>
            <person name="Martin F.M."/>
            <person name="Miettinen O."/>
            <person name="Hibbett D.S."/>
            <person name="Nagy L.G."/>
        </authorList>
    </citation>
    <scope>NUCLEOTIDE SEQUENCE [LARGE SCALE GENOMIC DNA]</scope>
    <source>
        <strain evidence="1 2">FP101781</strain>
    </source>
</reference>
<evidence type="ECO:0008006" key="3">
    <source>
        <dbReference type="Google" id="ProtNLM"/>
    </source>
</evidence>
<dbReference type="AlphaFoldDB" id="A0A4Y7T7T5"/>
<proteinExistence type="predicted"/>
<dbReference type="SUPFAM" id="SSF52047">
    <property type="entry name" value="RNI-like"/>
    <property type="match status" value="1"/>
</dbReference>
<protein>
    <recommendedName>
        <fullName evidence="3">F-box domain-containing protein</fullName>
    </recommendedName>
</protein>
<keyword evidence="2" id="KW-1185">Reference proteome</keyword>
<comment type="caution">
    <text evidence="1">The sequence shown here is derived from an EMBL/GenBank/DDBJ whole genome shotgun (WGS) entry which is preliminary data.</text>
</comment>
<dbReference type="STRING" id="71717.A0A4Y7T7T5"/>
<dbReference type="Proteomes" id="UP000298030">
    <property type="component" value="Unassembled WGS sequence"/>
</dbReference>
<organism evidence="1 2">
    <name type="scientific">Coprinellus micaceus</name>
    <name type="common">Glistening ink-cap mushroom</name>
    <name type="synonym">Coprinus micaceus</name>
    <dbReference type="NCBI Taxonomy" id="71717"/>
    <lineage>
        <taxon>Eukaryota</taxon>
        <taxon>Fungi</taxon>
        <taxon>Dikarya</taxon>
        <taxon>Basidiomycota</taxon>
        <taxon>Agaricomycotina</taxon>
        <taxon>Agaricomycetes</taxon>
        <taxon>Agaricomycetidae</taxon>
        <taxon>Agaricales</taxon>
        <taxon>Agaricineae</taxon>
        <taxon>Psathyrellaceae</taxon>
        <taxon>Coprinellus</taxon>
    </lineage>
</organism>
<evidence type="ECO:0000313" key="1">
    <source>
        <dbReference type="EMBL" id="TEB30018.1"/>
    </source>
</evidence>
<sequence>MIMTKKTGYPRNFLKNGAPFLTDLVLTSCGTLWSRLPIGQALTSLRLWENHSHYAHRPSSPVLLASLQKLPGLETLHLENYLPFAFAPESSIVALPKLTSLVLGDTPRRIRGFFNFLRAPELDDVDIEFGDENLPVDVLNGVFLALRASQAGDYTLGLTSVQPQAKTLHIQEIGAAARYSISRLGRLRRAMVQFQVLVHKLN</sequence>